<name>A0ABW5CRB1_9HYPH</name>
<accession>A0ABW5CRB1</accession>
<dbReference type="SMART" id="SM01034">
    <property type="entry name" value="BLUF"/>
    <property type="match status" value="1"/>
</dbReference>
<dbReference type="PROSITE" id="PS50925">
    <property type="entry name" value="BLUF"/>
    <property type="match status" value="1"/>
</dbReference>
<dbReference type="EMBL" id="JBHUIJ010000028">
    <property type="protein sequence ID" value="MFD2239328.1"/>
    <property type="molecule type" value="Genomic_DNA"/>
</dbReference>
<dbReference type="InterPro" id="IPR036046">
    <property type="entry name" value="Acylphosphatase-like_dom_sf"/>
</dbReference>
<gene>
    <name evidence="2" type="ORF">ACFSKQ_17915</name>
</gene>
<reference evidence="3" key="1">
    <citation type="journal article" date="2019" name="Int. J. Syst. Evol. Microbiol.">
        <title>The Global Catalogue of Microorganisms (GCM) 10K type strain sequencing project: providing services to taxonomists for standard genome sequencing and annotation.</title>
        <authorList>
            <consortium name="The Broad Institute Genomics Platform"/>
            <consortium name="The Broad Institute Genome Sequencing Center for Infectious Disease"/>
            <person name="Wu L."/>
            <person name="Ma J."/>
        </authorList>
    </citation>
    <scope>NUCLEOTIDE SEQUENCE [LARGE SCALE GENOMIC DNA]</scope>
    <source>
        <strain evidence="3">ZS-35-S2</strain>
    </source>
</reference>
<organism evidence="2 3">
    <name type="scientific">Aureimonas populi</name>
    <dbReference type="NCBI Taxonomy" id="1701758"/>
    <lineage>
        <taxon>Bacteria</taxon>
        <taxon>Pseudomonadati</taxon>
        <taxon>Pseudomonadota</taxon>
        <taxon>Alphaproteobacteria</taxon>
        <taxon>Hyphomicrobiales</taxon>
        <taxon>Aurantimonadaceae</taxon>
        <taxon>Aureimonas</taxon>
    </lineage>
</organism>
<dbReference type="Pfam" id="PF04940">
    <property type="entry name" value="BLUF"/>
    <property type="match status" value="1"/>
</dbReference>
<keyword evidence="3" id="KW-1185">Reference proteome</keyword>
<evidence type="ECO:0000259" key="1">
    <source>
        <dbReference type="PROSITE" id="PS50925"/>
    </source>
</evidence>
<dbReference type="SUPFAM" id="SSF54975">
    <property type="entry name" value="Acylphosphatase/BLUF domain-like"/>
    <property type="match status" value="1"/>
</dbReference>
<dbReference type="Proteomes" id="UP001597371">
    <property type="component" value="Unassembled WGS sequence"/>
</dbReference>
<dbReference type="Gene3D" id="3.30.70.100">
    <property type="match status" value="1"/>
</dbReference>
<dbReference type="RefSeq" id="WP_377946599.1">
    <property type="nucleotide sequence ID" value="NZ_JBHUIJ010000028.1"/>
</dbReference>
<evidence type="ECO:0000313" key="3">
    <source>
        <dbReference type="Proteomes" id="UP001597371"/>
    </source>
</evidence>
<evidence type="ECO:0000313" key="2">
    <source>
        <dbReference type="EMBL" id="MFD2239328.1"/>
    </source>
</evidence>
<feature type="domain" description="BLUF" evidence="1">
    <location>
        <begin position="1"/>
        <end position="92"/>
    </location>
</feature>
<proteinExistence type="predicted"/>
<sequence>MIRLVYSSNLSAHTTAADIDEIVERSAMRNADLSITGMLAMEGGRICQILEGPEDAILYLFARIETDERHHGVVEIGRQPIERRAFERWGMIRRPMMDVVMIAFANEH</sequence>
<comment type="caution">
    <text evidence="2">The sequence shown here is derived from an EMBL/GenBank/DDBJ whole genome shotgun (WGS) entry which is preliminary data.</text>
</comment>
<protein>
    <submittedName>
        <fullName evidence="2">BLUF domain-containing protein</fullName>
    </submittedName>
</protein>
<dbReference type="InterPro" id="IPR007024">
    <property type="entry name" value="BLUF_domain"/>
</dbReference>